<evidence type="ECO:0000313" key="2">
    <source>
        <dbReference type="Proteomes" id="UP000248688"/>
    </source>
</evidence>
<dbReference type="KEGG" id="est:DN752_23825"/>
<accession>A0A2Z4IQ61</accession>
<keyword evidence="2" id="KW-1185">Reference proteome</keyword>
<dbReference type="EMBL" id="CP030041">
    <property type="protein sequence ID" value="AWW32910.1"/>
    <property type="molecule type" value="Genomic_DNA"/>
</dbReference>
<gene>
    <name evidence="1" type="ORF">DN752_23825</name>
</gene>
<dbReference type="AlphaFoldDB" id="A0A2Z4IQ61"/>
<organism evidence="1 2">
    <name type="scientific">Echinicola strongylocentroti</name>
    <dbReference type="NCBI Taxonomy" id="1795355"/>
    <lineage>
        <taxon>Bacteria</taxon>
        <taxon>Pseudomonadati</taxon>
        <taxon>Bacteroidota</taxon>
        <taxon>Cytophagia</taxon>
        <taxon>Cytophagales</taxon>
        <taxon>Cyclobacteriaceae</taxon>
        <taxon>Echinicola</taxon>
    </lineage>
</organism>
<reference evidence="1 2" key="1">
    <citation type="submission" date="2018-06" db="EMBL/GenBank/DDBJ databases">
        <title>Echinicola strongylocentroti sp. nov., isolated from a sea urchin Strongylocentrotus intermedius.</title>
        <authorList>
            <person name="Bae S.S."/>
        </authorList>
    </citation>
    <scope>NUCLEOTIDE SEQUENCE [LARGE SCALE GENOMIC DNA]</scope>
    <source>
        <strain evidence="1 2">MEBiC08714</strain>
    </source>
</reference>
<dbReference type="Proteomes" id="UP000248688">
    <property type="component" value="Chromosome"/>
</dbReference>
<evidence type="ECO:0000313" key="1">
    <source>
        <dbReference type="EMBL" id="AWW32910.1"/>
    </source>
</evidence>
<proteinExistence type="predicted"/>
<protein>
    <submittedName>
        <fullName evidence="1">Uncharacterized protein</fullName>
    </submittedName>
</protein>
<name>A0A2Z4IQ61_9BACT</name>
<sequence>MRLQSLRANAFSVLKGNPFRVGIAIIRAAGTPSGGRGEFKLLRMNPQVTKFIVPLALCLDLYIGNRSSLSYRMAGWAERMIS</sequence>